<gene>
    <name evidence="14" type="ORF">I8J29_24610</name>
</gene>
<evidence type="ECO:0000256" key="5">
    <source>
        <dbReference type="ARBA" id="ARBA00022723"/>
    </source>
</evidence>
<evidence type="ECO:0000259" key="13">
    <source>
        <dbReference type="PROSITE" id="PS51462"/>
    </source>
</evidence>
<evidence type="ECO:0000256" key="11">
    <source>
        <dbReference type="ARBA" id="ARBA00038905"/>
    </source>
</evidence>
<sequence length="131" mass="15016">MTKTIDVVGAVIVDDQKRILCAKRSERMSMPFMWEFPGGKIEQHEEPEAALAREISEELNCQIEVREFITEAVHSVTALNIRLKTYYARIVTGIPQASEHEELRWVLKDELTSLNWAPADIPTVEILQKSH</sequence>
<evidence type="ECO:0000313" key="14">
    <source>
        <dbReference type="EMBL" id="MBO7747372.1"/>
    </source>
</evidence>
<dbReference type="RefSeq" id="WP_208850076.1">
    <property type="nucleotide sequence ID" value="NZ_JAGGDJ010000032.1"/>
</dbReference>
<dbReference type="InterPro" id="IPR020084">
    <property type="entry name" value="NUDIX_hydrolase_CS"/>
</dbReference>
<keyword evidence="9" id="KW-0234">DNA repair</keyword>
<keyword evidence="5" id="KW-0479">Metal-binding</keyword>
<comment type="cofactor">
    <cofactor evidence="1">
        <name>Mg(2+)</name>
        <dbReference type="ChEBI" id="CHEBI:18420"/>
    </cofactor>
</comment>
<evidence type="ECO:0000256" key="2">
    <source>
        <dbReference type="ARBA" id="ARBA00005582"/>
    </source>
</evidence>
<organism evidence="14 15">
    <name type="scientific">Paenibacillus artemisiicola</name>
    <dbReference type="NCBI Taxonomy" id="1172618"/>
    <lineage>
        <taxon>Bacteria</taxon>
        <taxon>Bacillati</taxon>
        <taxon>Bacillota</taxon>
        <taxon>Bacilli</taxon>
        <taxon>Bacillales</taxon>
        <taxon>Paenibacillaceae</taxon>
        <taxon>Paenibacillus</taxon>
    </lineage>
</organism>
<dbReference type="PROSITE" id="PS00893">
    <property type="entry name" value="NUDIX_BOX"/>
    <property type="match status" value="1"/>
</dbReference>
<evidence type="ECO:0000256" key="8">
    <source>
        <dbReference type="ARBA" id="ARBA00022842"/>
    </source>
</evidence>
<evidence type="ECO:0000256" key="1">
    <source>
        <dbReference type="ARBA" id="ARBA00001946"/>
    </source>
</evidence>
<dbReference type="Gene3D" id="3.90.79.10">
    <property type="entry name" value="Nucleoside Triphosphate Pyrophosphohydrolase"/>
    <property type="match status" value="1"/>
</dbReference>
<dbReference type="EC" id="3.6.1.55" evidence="11"/>
<keyword evidence="8" id="KW-0460">Magnesium</keyword>
<evidence type="ECO:0000256" key="10">
    <source>
        <dbReference type="ARBA" id="ARBA00035861"/>
    </source>
</evidence>
<evidence type="ECO:0000256" key="12">
    <source>
        <dbReference type="RuleBase" id="RU003476"/>
    </source>
</evidence>
<proteinExistence type="inferred from homology"/>
<name>A0ABS3WGF6_9BACL</name>
<evidence type="ECO:0000256" key="6">
    <source>
        <dbReference type="ARBA" id="ARBA00022763"/>
    </source>
</evidence>
<evidence type="ECO:0000256" key="9">
    <source>
        <dbReference type="ARBA" id="ARBA00023204"/>
    </source>
</evidence>
<evidence type="ECO:0000313" key="15">
    <source>
        <dbReference type="Proteomes" id="UP000670947"/>
    </source>
</evidence>
<accession>A0ABS3WGF6</accession>
<reference evidence="14 15" key="1">
    <citation type="submission" date="2021-03" db="EMBL/GenBank/DDBJ databases">
        <title>Paenibacillus artemisicola MWE-103 whole genome sequence.</title>
        <authorList>
            <person name="Ham Y.J."/>
        </authorList>
    </citation>
    <scope>NUCLEOTIDE SEQUENCE [LARGE SCALE GENOMIC DNA]</scope>
    <source>
        <strain evidence="14 15">MWE-103</strain>
    </source>
</reference>
<feature type="domain" description="Nudix hydrolase" evidence="13">
    <location>
        <begin position="3"/>
        <end position="128"/>
    </location>
</feature>
<keyword evidence="15" id="KW-1185">Reference proteome</keyword>
<comment type="similarity">
    <text evidence="2 12">Belongs to the Nudix hydrolase family.</text>
</comment>
<dbReference type="Proteomes" id="UP000670947">
    <property type="component" value="Unassembled WGS sequence"/>
</dbReference>
<protein>
    <recommendedName>
        <fullName evidence="11">8-oxo-dGTP diphosphatase</fullName>
        <ecNumber evidence="11">3.6.1.55</ecNumber>
    </recommendedName>
</protein>
<dbReference type="PRINTS" id="PR00502">
    <property type="entry name" value="NUDIXFAMILY"/>
</dbReference>
<keyword evidence="7 12" id="KW-0378">Hydrolase</keyword>
<dbReference type="PANTHER" id="PTHR47707:SF1">
    <property type="entry name" value="NUDIX HYDROLASE FAMILY PROTEIN"/>
    <property type="match status" value="1"/>
</dbReference>
<comment type="caution">
    <text evidence="14">The sequence shown here is derived from an EMBL/GenBank/DDBJ whole genome shotgun (WGS) entry which is preliminary data.</text>
</comment>
<dbReference type="SUPFAM" id="SSF55811">
    <property type="entry name" value="Nudix"/>
    <property type="match status" value="1"/>
</dbReference>
<dbReference type="PROSITE" id="PS51462">
    <property type="entry name" value="NUDIX"/>
    <property type="match status" value="1"/>
</dbReference>
<dbReference type="InterPro" id="IPR000086">
    <property type="entry name" value="NUDIX_hydrolase_dom"/>
</dbReference>
<evidence type="ECO:0000256" key="4">
    <source>
        <dbReference type="ARBA" id="ARBA00022705"/>
    </source>
</evidence>
<evidence type="ECO:0000256" key="7">
    <source>
        <dbReference type="ARBA" id="ARBA00022801"/>
    </source>
</evidence>
<evidence type="ECO:0000256" key="3">
    <source>
        <dbReference type="ARBA" id="ARBA00022457"/>
    </source>
</evidence>
<dbReference type="PANTHER" id="PTHR47707">
    <property type="entry name" value="8-OXO-DGTP DIPHOSPHATASE"/>
    <property type="match status" value="1"/>
</dbReference>
<dbReference type="InterPro" id="IPR047127">
    <property type="entry name" value="MutT-like"/>
</dbReference>
<dbReference type="InterPro" id="IPR020476">
    <property type="entry name" value="Nudix_hydrolase"/>
</dbReference>
<keyword evidence="3" id="KW-0515">Mutator protein</keyword>
<keyword evidence="4" id="KW-0235">DNA replication</keyword>
<dbReference type="EMBL" id="JAGGDJ010000032">
    <property type="protein sequence ID" value="MBO7747372.1"/>
    <property type="molecule type" value="Genomic_DNA"/>
</dbReference>
<comment type="catalytic activity">
    <reaction evidence="10">
        <text>8-oxo-dGTP + H2O = 8-oxo-dGMP + diphosphate + H(+)</text>
        <dbReference type="Rhea" id="RHEA:31575"/>
        <dbReference type="ChEBI" id="CHEBI:15377"/>
        <dbReference type="ChEBI" id="CHEBI:15378"/>
        <dbReference type="ChEBI" id="CHEBI:33019"/>
        <dbReference type="ChEBI" id="CHEBI:63224"/>
        <dbReference type="ChEBI" id="CHEBI:77896"/>
        <dbReference type="EC" id="3.6.1.55"/>
    </reaction>
</comment>
<dbReference type="Pfam" id="PF00293">
    <property type="entry name" value="NUDIX"/>
    <property type="match status" value="1"/>
</dbReference>
<dbReference type="InterPro" id="IPR015797">
    <property type="entry name" value="NUDIX_hydrolase-like_dom_sf"/>
</dbReference>
<dbReference type="CDD" id="cd03425">
    <property type="entry name" value="NUDIX_MutT_NudA_like"/>
    <property type="match status" value="1"/>
</dbReference>
<keyword evidence="6" id="KW-0227">DNA damage</keyword>